<dbReference type="PANTHER" id="PTHR12378:SF80">
    <property type="entry name" value="IP06716P-RELATED"/>
    <property type="match status" value="1"/>
</dbReference>
<feature type="non-terminal residue" evidence="7">
    <location>
        <position position="281"/>
    </location>
</feature>
<feature type="domain" description="PPPDE" evidence="6">
    <location>
        <begin position="24"/>
        <end position="205"/>
    </location>
</feature>
<feature type="region of interest" description="Disordered" evidence="4">
    <location>
        <begin position="1"/>
        <end position="20"/>
    </location>
</feature>
<dbReference type="InterPro" id="IPR042266">
    <property type="entry name" value="PPPDE_sf"/>
</dbReference>
<evidence type="ECO:0000256" key="5">
    <source>
        <dbReference type="SAM" id="Phobius"/>
    </source>
</evidence>
<dbReference type="PROSITE" id="PS51858">
    <property type="entry name" value="PPPDE"/>
    <property type="match status" value="1"/>
</dbReference>
<keyword evidence="3" id="KW-0378">Hydrolase</keyword>
<dbReference type="PANTHER" id="PTHR12378">
    <property type="entry name" value="DESUMOYLATING ISOPEPTIDASE"/>
    <property type="match status" value="1"/>
</dbReference>
<dbReference type="AlphaFoldDB" id="A0A6A4M2X4"/>
<organism evidence="7 8">
    <name type="scientific">Rhododendron williamsianum</name>
    <dbReference type="NCBI Taxonomy" id="262921"/>
    <lineage>
        <taxon>Eukaryota</taxon>
        <taxon>Viridiplantae</taxon>
        <taxon>Streptophyta</taxon>
        <taxon>Embryophyta</taxon>
        <taxon>Tracheophyta</taxon>
        <taxon>Spermatophyta</taxon>
        <taxon>Magnoliopsida</taxon>
        <taxon>eudicotyledons</taxon>
        <taxon>Gunneridae</taxon>
        <taxon>Pentapetalae</taxon>
        <taxon>asterids</taxon>
        <taxon>Ericales</taxon>
        <taxon>Ericaceae</taxon>
        <taxon>Ericoideae</taxon>
        <taxon>Rhodoreae</taxon>
        <taxon>Rhododendron</taxon>
    </lineage>
</organism>
<evidence type="ECO:0000259" key="6">
    <source>
        <dbReference type="PROSITE" id="PS51858"/>
    </source>
</evidence>
<dbReference type="GO" id="GO:0006508">
    <property type="term" value="P:proteolysis"/>
    <property type="evidence" value="ECO:0007669"/>
    <property type="project" value="UniProtKB-KW"/>
</dbReference>
<evidence type="ECO:0000256" key="2">
    <source>
        <dbReference type="ARBA" id="ARBA00022670"/>
    </source>
</evidence>
<feature type="compositionally biased region" description="Low complexity" evidence="4">
    <location>
        <begin position="1"/>
        <end position="10"/>
    </location>
</feature>
<dbReference type="GO" id="GO:0016579">
    <property type="term" value="P:protein deubiquitination"/>
    <property type="evidence" value="ECO:0007669"/>
    <property type="project" value="TreeGrafter"/>
</dbReference>
<sequence>MGAETSSISENGGGGGGTTANNETQVVLNVYDLTPLNKYTVWFGFGIFHSGIEGKDYLFLLIFDFDPIRERHKKDVNWVLIELLGKFPGFSVFTTMLMFLQPIFSVHGMEYGFGAHDFPISGVFEVEPKTCPGFSFKRSISLGQINMPPSEFRTFVETMASEYHGNTYHLISKNCNHFTDDIAWRLTGKHIPGWVNRLARLGMLSFAHQIMFLFICLLPESLQVTSVKQLPEYHTCTEEDGTESSSTATHESAESDEDQDKGLLSPSAGNSDVTFIKERSK</sequence>
<keyword evidence="8" id="KW-1185">Reference proteome</keyword>
<dbReference type="Proteomes" id="UP000428333">
    <property type="component" value="Linkage Group LG03"/>
</dbReference>
<dbReference type="GO" id="GO:0101005">
    <property type="term" value="F:deubiquitinase activity"/>
    <property type="evidence" value="ECO:0007669"/>
    <property type="project" value="TreeGrafter"/>
</dbReference>
<proteinExistence type="inferred from homology"/>
<comment type="similarity">
    <text evidence="1">Belongs to the DeSI family.</text>
</comment>
<accession>A0A6A4M2X4</accession>
<gene>
    <name evidence="7" type="ORF">C3L33_05347</name>
</gene>
<evidence type="ECO:0000313" key="8">
    <source>
        <dbReference type="Proteomes" id="UP000428333"/>
    </source>
</evidence>
<name>A0A6A4M2X4_9ERIC</name>
<reference evidence="7 8" key="1">
    <citation type="journal article" date="2019" name="Genome Biol. Evol.">
        <title>The Rhododendron genome and chromosomal organization provide insight into shared whole-genome duplications across the heath family (Ericaceae).</title>
        <authorList>
            <person name="Soza V.L."/>
            <person name="Lindsley D."/>
            <person name="Waalkes A."/>
            <person name="Ramage E."/>
            <person name="Patwardhan R.P."/>
            <person name="Burton J.N."/>
            <person name="Adey A."/>
            <person name="Kumar A."/>
            <person name="Qiu R."/>
            <person name="Shendure J."/>
            <person name="Hall B."/>
        </authorList>
    </citation>
    <scope>NUCLEOTIDE SEQUENCE [LARGE SCALE GENOMIC DNA]</scope>
    <source>
        <strain evidence="7">RSF 1966-606</strain>
    </source>
</reference>
<keyword evidence="5" id="KW-0812">Transmembrane</keyword>
<evidence type="ECO:0000256" key="1">
    <source>
        <dbReference type="ARBA" id="ARBA00008140"/>
    </source>
</evidence>
<dbReference type="SMART" id="SM01179">
    <property type="entry name" value="DUF862"/>
    <property type="match status" value="1"/>
</dbReference>
<dbReference type="Gene3D" id="3.90.1720.30">
    <property type="entry name" value="PPPDE domains"/>
    <property type="match status" value="1"/>
</dbReference>
<keyword evidence="5" id="KW-0472">Membrane</keyword>
<dbReference type="EMBL" id="QEFC01000675">
    <property type="protein sequence ID" value="KAE9462744.1"/>
    <property type="molecule type" value="Genomic_DNA"/>
</dbReference>
<evidence type="ECO:0000256" key="3">
    <source>
        <dbReference type="ARBA" id="ARBA00022801"/>
    </source>
</evidence>
<protein>
    <recommendedName>
        <fullName evidence="6">PPPDE domain-containing protein</fullName>
    </recommendedName>
</protein>
<comment type="caution">
    <text evidence="7">The sequence shown here is derived from an EMBL/GenBank/DDBJ whole genome shotgun (WGS) entry which is preliminary data.</text>
</comment>
<feature type="non-terminal residue" evidence="7">
    <location>
        <position position="1"/>
    </location>
</feature>
<evidence type="ECO:0000256" key="4">
    <source>
        <dbReference type="SAM" id="MobiDB-lite"/>
    </source>
</evidence>
<dbReference type="InterPro" id="IPR008580">
    <property type="entry name" value="PPPDE_dom"/>
</dbReference>
<keyword evidence="5" id="KW-1133">Transmembrane helix</keyword>
<feature type="transmembrane region" description="Helical" evidence="5">
    <location>
        <begin position="78"/>
        <end position="100"/>
    </location>
</feature>
<dbReference type="Pfam" id="PF05903">
    <property type="entry name" value="Peptidase_C97"/>
    <property type="match status" value="1"/>
</dbReference>
<evidence type="ECO:0000313" key="7">
    <source>
        <dbReference type="EMBL" id="KAE9462744.1"/>
    </source>
</evidence>
<dbReference type="OrthoDB" id="412286at2759"/>
<feature type="region of interest" description="Disordered" evidence="4">
    <location>
        <begin position="237"/>
        <end position="281"/>
    </location>
</feature>
<keyword evidence="2" id="KW-0645">Protease</keyword>